<dbReference type="Proteomes" id="UP000298061">
    <property type="component" value="Unassembled WGS sequence"/>
</dbReference>
<comment type="caution">
    <text evidence="1">The sequence shown here is derived from an EMBL/GenBank/DDBJ whole genome shotgun (WGS) entry which is preliminary data.</text>
</comment>
<evidence type="ECO:0000313" key="1">
    <source>
        <dbReference type="EMBL" id="TFY75754.1"/>
    </source>
</evidence>
<organism evidence="1 2">
    <name type="scientific">Hericium alpestre</name>
    <dbReference type="NCBI Taxonomy" id="135208"/>
    <lineage>
        <taxon>Eukaryota</taxon>
        <taxon>Fungi</taxon>
        <taxon>Dikarya</taxon>
        <taxon>Basidiomycota</taxon>
        <taxon>Agaricomycotina</taxon>
        <taxon>Agaricomycetes</taxon>
        <taxon>Russulales</taxon>
        <taxon>Hericiaceae</taxon>
        <taxon>Hericium</taxon>
    </lineage>
</organism>
<evidence type="ECO:0008006" key="3">
    <source>
        <dbReference type="Google" id="ProtNLM"/>
    </source>
</evidence>
<name>A0A4Y9ZNB5_9AGAM</name>
<dbReference type="PANTHER" id="PTHR33099">
    <property type="entry name" value="FE2OG DIOXYGENASE DOMAIN-CONTAINING PROTEIN"/>
    <property type="match status" value="1"/>
</dbReference>
<reference evidence="1 2" key="1">
    <citation type="submission" date="2019-02" db="EMBL/GenBank/DDBJ databases">
        <title>Genome sequencing of the rare red list fungi Hericium alpestre (H. flagellum).</title>
        <authorList>
            <person name="Buettner E."/>
            <person name="Kellner H."/>
        </authorList>
    </citation>
    <scope>NUCLEOTIDE SEQUENCE [LARGE SCALE GENOMIC DNA]</scope>
    <source>
        <strain evidence="1 2">DSM 108284</strain>
    </source>
</reference>
<dbReference type="OrthoDB" id="27483at2759"/>
<evidence type="ECO:0000313" key="2">
    <source>
        <dbReference type="Proteomes" id="UP000298061"/>
    </source>
</evidence>
<gene>
    <name evidence="1" type="ORF">EWM64_g8258</name>
</gene>
<proteinExistence type="predicted"/>
<sequence>MSETVVQDILKPLRDSVVNRPPYVSGILPMSPDHLRLYYDGLESACAIDFTKVTDMQLAVLARACQPATFGLDQKDVFDESYRKAGKMDVTHFSTPIVPERTDLPTIIRYDLLDGENSTRPIRFELYKLNVYGEYTKTDTYREFPANVKLGKGSFFKPHIDTPRSETMFGSLVLVYATEHEDGILILRHRGEEWTFDSAQAVKNLAPSDT</sequence>
<accession>A0A4Y9ZNB5</accession>
<dbReference type="PANTHER" id="PTHR33099:SF7">
    <property type="entry name" value="MYND-TYPE DOMAIN-CONTAINING PROTEIN"/>
    <property type="match status" value="1"/>
</dbReference>
<protein>
    <recommendedName>
        <fullName evidence="3">Prolyl 4-hydroxylase alpha subunit Fe(2+) 2OG dioxygenase domain-containing protein</fullName>
    </recommendedName>
</protein>
<keyword evidence="2" id="KW-1185">Reference proteome</keyword>
<dbReference type="EMBL" id="SFCI01001445">
    <property type="protein sequence ID" value="TFY75754.1"/>
    <property type="molecule type" value="Genomic_DNA"/>
</dbReference>
<dbReference type="AlphaFoldDB" id="A0A4Y9ZNB5"/>